<reference evidence="3 4" key="1">
    <citation type="submission" date="2017-08" db="EMBL/GenBank/DDBJ databases">
        <title>Infants hospitalized years apart are colonized by the same room-sourced microbial strains.</title>
        <authorList>
            <person name="Brooks B."/>
            <person name="Olm M.R."/>
            <person name="Firek B.A."/>
            <person name="Baker R."/>
            <person name="Thomas B.C."/>
            <person name="Morowitz M.J."/>
            <person name="Banfield J.F."/>
        </authorList>
    </citation>
    <scope>NUCLEOTIDE SEQUENCE [LARGE SCALE GENOMIC DNA]</scope>
    <source>
        <strain evidence="3">S2_018_000_R3_110</strain>
    </source>
</reference>
<proteinExistence type="predicted"/>
<dbReference type="Pfam" id="PF13302">
    <property type="entry name" value="Acetyltransf_3"/>
    <property type="match status" value="1"/>
</dbReference>
<gene>
    <name evidence="3" type="ORF">DI632_13920</name>
</gene>
<dbReference type="AlphaFoldDB" id="A0A2W4YVA9"/>
<feature type="domain" description="N-acetyltransferase" evidence="2">
    <location>
        <begin position="47"/>
        <end position="190"/>
    </location>
</feature>
<dbReference type="EMBL" id="QFNF01000045">
    <property type="protein sequence ID" value="PZO74000.1"/>
    <property type="molecule type" value="Genomic_DNA"/>
</dbReference>
<feature type="region of interest" description="Disordered" evidence="1">
    <location>
        <begin position="1"/>
        <end position="38"/>
    </location>
</feature>
<dbReference type="InterPro" id="IPR016181">
    <property type="entry name" value="Acyl_CoA_acyltransferase"/>
</dbReference>
<dbReference type="GO" id="GO:0016747">
    <property type="term" value="F:acyltransferase activity, transferring groups other than amino-acyl groups"/>
    <property type="evidence" value="ECO:0007669"/>
    <property type="project" value="InterPro"/>
</dbReference>
<dbReference type="Proteomes" id="UP000248614">
    <property type="component" value="Unassembled WGS sequence"/>
</dbReference>
<evidence type="ECO:0000259" key="2">
    <source>
        <dbReference type="PROSITE" id="PS51186"/>
    </source>
</evidence>
<dbReference type="PANTHER" id="PTHR43328:SF1">
    <property type="entry name" value="N-ACETYLTRANSFERASE DOMAIN-CONTAINING PROTEIN"/>
    <property type="match status" value="1"/>
</dbReference>
<dbReference type="PANTHER" id="PTHR43328">
    <property type="entry name" value="ACETYLTRANSFERASE-RELATED"/>
    <property type="match status" value="1"/>
</dbReference>
<keyword evidence="3" id="KW-0808">Transferase</keyword>
<evidence type="ECO:0000256" key="1">
    <source>
        <dbReference type="SAM" id="MobiDB-lite"/>
    </source>
</evidence>
<comment type="caution">
    <text evidence="3">The sequence shown here is derived from an EMBL/GenBank/DDBJ whole genome shotgun (WGS) entry which is preliminary data.</text>
</comment>
<organism evidence="3 4">
    <name type="scientific">Sphingomonas hengshuiensis</name>
    <dbReference type="NCBI Taxonomy" id="1609977"/>
    <lineage>
        <taxon>Bacteria</taxon>
        <taxon>Pseudomonadati</taxon>
        <taxon>Pseudomonadota</taxon>
        <taxon>Alphaproteobacteria</taxon>
        <taxon>Sphingomonadales</taxon>
        <taxon>Sphingomonadaceae</taxon>
        <taxon>Sphingomonas</taxon>
    </lineage>
</organism>
<dbReference type="Gene3D" id="3.40.630.30">
    <property type="match status" value="1"/>
</dbReference>
<dbReference type="SUPFAM" id="SSF55729">
    <property type="entry name" value="Acyl-CoA N-acyltransferases (Nat)"/>
    <property type="match status" value="1"/>
</dbReference>
<sequence length="192" mass="21223">MRRNRSCCSTAPPASNTPCPPPPPHSTGTRRSTSTRCEHGVRRSMTVTLRSVRPDDLPVFFVHQSDPEAAAMAGFTPRARDAFDAHWSRIIAGPAFVVRTVEVAGAVAGYVSAFPREGRTEIAYWLGRDYWHRGIGRTAVAMFLVQQRERPLFASVIDTNGASQTILEHCGFTVVREEAGDDGVRERTLRLD</sequence>
<evidence type="ECO:0000313" key="3">
    <source>
        <dbReference type="EMBL" id="PZO74000.1"/>
    </source>
</evidence>
<name>A0A2W4YVA9_9SPHN</name>
<evidence type="ECO:0000313" key="4">
    <source>
        <dbReference type="Proteomes" id="UP000248614"/>
    </source>
</evidence>
<feature type="compositionally biased region" description="Low complexity" evidence="1">
    <location>
        <begin position="26"/>
        <end position="35"/>
    </location>
</feature>
<accession>A0A2W4YVA9</accession>
<protein>
    <submittedName>
        <fullName evidence="3">GNAT family N-acetyltransferase</fullName>
    </submittedName>
</protein>
<dbReference type="InterPro" id="IPR000182">
    <property type="entry name" value="GNAT_dom"/>
</dbReference>
<dbReference type="PROSITE" id="PS51186">
    <property type="entry name" value="GNAT"/>
    <property type="match status" value="1"/>
</dbReference>